<dbReference type="GeneID" id="33564515"/>
<feature type="transmembrane region" description="Helical" evidence="2">
    <location>
        <begin position="86"/>
        <end position="104"/>
    </location>
</feature>
<feature type="region of interest" description="Disordered" evidence="1">
    <location>
        <begin position="384"/>
        <end position="404"/>
    </location>
</feature>
<sequence>MGASLIATSITFDVLLGALLVGASMVLTLHSLARMMFLKRTASKYHLFPIINIAQLVNEFCVFFLITTAFEVVSFRTALWLNVINNIAYFITKPITMYLAYLRCSTVFPAFRKLDLLHFFLIGFRAIELFAIIIVNIIQNELCDGSVEKGTRCEGLTIAWTFRDAGAPVFRFYYILCEAIFYYKLFTTLTGMSLGKNVELMQYRRLQTSLFTVDLILLIAMSIYRIIGIFNTSLPTYVYYELFSSTLTIFTLTEFGLNIRMLFNTVHVEGRGPSDINSNDGFSPDGSSPNKLEMGSIPSNRPRPLTNNSTSPLATNAADFSNSSGIDISSSPHHAGFTPYPVTQSSAPLQDDWLRDPYPSNDLTPWPKVSDPYHEKQETVLRPNPTYTSFDREYRGSTATHDRPIVMPTRPAARRNFD</sequence>
<feature type="region of interest" description="Disordered" evidence="1">
    <location>
        <begin position="274"/>
        <end position="318"/>
    </location>
</feature>
<feature type="transmembrane region" description="Helical" evidence="2">
    <location>
        <begin position="6"/>
        <end position="33"/>
    </location>
</feature>
<dbReference type="OrthoDB" id="2334596at2759"/>
<evidence type="ECO:0000313" key="3">
    <source>
        <dbReference type="EMBL" id="ORZ28386.1"/>
    </source>
</evidence>
<dbReference type="Proteomes" id="UP000193648">
    <property type="component" value="Unassembled WGS sequence"/>
</dbReference>
<dbReference type="InParanoid" id="A0A1Y2H1H9"/>
<keyword evidence="2" id="KW-0472">Membrane</keyword>
<keyword evidence="2" id="KW-0812">Transmembrane</keyword>
<reference evidence="3 4" key="1">
    <citation type="submission" date="2016-07" db="EMBL/GenBank/DDBJ databases">
        <title>Pervasive Adenine N6-methylation of Active Genes in Fungi.</title>
        <authorList>
            <consortium name="DOE Joint Genome Institute"/>
            <person name="Mondo S.J."/>
            <person name="Dannebaum R.O."/>
            <person name="Kuo R.C."/>
            <person name="Labutti K."/>
            <person name="Haridas S."/>
            <person name="Kuo A."/>
            <person name="Salamov A."/>
            <person name="Ahrendt S.R."/>
            <person name="Lipzen A."/>
            <person name="Sullivan W."/>
            <person name="Andreopoulos W.B."/>
            <person name="Clum A."/>
            <person name="Lindquist E."/>
            <person name="Daum C."/>
            <person name="Ramamoorthy G.K."/>
            <person name="Gryganskyi A."/>
            <person name="Culley D."/>
            <person name="Magnuson J.K."/>
            <person name="James T.Y."/>
            <person name="O'Malley M.A."/>
            <person name="Stajich J.E."/>
            <person name="Spatafora J.W."/>
            <person name="Visel A."/>
            <person name="Grigoriev I.V."/>
        </authorList>
    </citation>
    <scope>NUCLEOTIDE SEQUENCE [LARGE SCALE GENOMIC DNA]</scope>
    <source>
        <strain evidence="3 4">NRRL 3116</strain>
    </source>
</reference>
<evidence type="ECO:0000256" key="1">
    <source>
        <dbReference type="SAM" id="MobiDB-lite"/>
    </source>
</evidence>
<organism evidence="3 4">
    <name type="scientific">Lobosporangium transversale</name>
    <dbReference type="NCBI Taxonomy" id="64571"/>
    <lineage>
        <taxon>Eukaryota</taxon>
        <taxon>Fungi</taxon>
        <taxon>Fungi incertae sedis</taxon>
        <taxon>Mucoromycota</taxon>
        <taxon>Mortierellomycotina</taxon>
        <taxon>Mortierellomycetes</taxon>
        <taxon>Mortierellales</taxon>
        <taxon>Mortierellaceae</taxon>
        <taxon>Lobosporangium</taxon>
    </lineage>
</organism>
<name>A0A1Y2H1H9_9FUNG</name>
<evidence type="ECO:0000313" key="4">
    <source>
        <dbReference type="Proteomes" id="UP000193648"/>
    </source>
</evidence>
<keyword evidence="2" id="KW-1133">Transmembrane helix</keyword>
<feature type="transmembrane region" description="Helical" evidence="2">
    <location>
        <begin position="206"/>
        <end position="227"/>
    </location>
</feature>
<gene>
    <name evidence="3" type="ORF">BCR41DRAFT_345205</name>
</gene>
<feature type="compositionally biased region" description="Polar residues" evidence="1">
    <location>
        <begin position="275"/>
        <end position="290"/>
    </location>
</feature>
<comment type="caution">
    <text evidence="3">The sequence shown here is derived from an EMBL/GenBank/DDBJ whole genome shotgun (WGS) entry which is preliminary data.</text>
</comment>
<evidence type="ECO:0000256" key="2">
    <source>
        <dbReference type="SAM" id="Phobius"/>
    </source>
</evidence>
<feature type="transmembrane region" description="Helical" evidence="2">
    <location>
        <begin position="172"/>
        <end position="194"/>
    </location>
</feature>
<feature type="transmembrane region" description="Helical" evidence="2">
    <location>
        <begin position="116"/>
        <end position="138"/>
    </location>
</feature>
<accession>A0A1Y2H1H9</accession>
<protein>
    <submittedName>
        <fullName evidence="3">Uncharacterized protein</fullName>
    </submittedName>
</protein>
<dbReference type="RefSeq" id="XP_021886071.1">
    <property type="nucleotide sequence ID" value="XM_022022671.1"/>
</dbReference>
<feature type="transmembrane region" description="Helical" evidence="2">
    <location>
        <begin position="239"/>
        <end position="257"/>
    </location>
</feature>
<proteinExistence type="predicted"/>
<keyword evidence="4" id="KW-1185">Reference proteome</keyword>
<dbReference type="EMBL" id="MCFF01000002">
    <property type="protein sequence ID" value="ORZ28386.1"/>
    <property type="molecule type" value="Genomic_DNA"/>
</dbReference>
<feature type="region of interest" description="Disordered" evidence="1">
    <location>
        <begin position="335"/>
        <end position="371"/>
    </location>
</feature>
<feature type="transmembrane region" description="Helical" evidence="2">
    <location>
        <begin position="45"/>
        <end position="66"/>
    </location>
</feature>
<feature type="compositionally biased region" description="Basic and acidic residues" evidence="1">
    <location>
        <begin position="390"/>
        <end position="404"/>
    </location>
</feature>
<feature type="compositionally biased region" description="Polar residues" evidence="1">
    <location>
        <begin position="305"/>
        <end position="318"/>
    </location>
</feature>
<feature type="non-terminal residue" evidence="3">
    <location>
        <position position="418"/>
    </location>
</feature>
<dbReference type="AlphaFoldDB" id="A0A1Y2H1H9"/>